<feature type="region of interest" description="Disordered" evidence="1">
    <location>
        <begin position="61"/>
        <end position="83"/>
    </location>
</feature>
<accession>A0A699ZWI3</accession>
<protein>
    <submittedName>
        <fullName evidence="2">Uncharacterized protein</fullName>
    </submittedName>
</protein>
<gene>
    <name evidence="2" type="ORF">HaLaN_20112</name>
</gene>
<dbReference type="Proteomes" id="UP000485058">
    <property type="component" value="Unassembled WGS sequence"/>
</dbReference>
<dbReference type="AlphaFoldDB" id="A0A699ZWI3"/>
<comment type="caution">
    <text evidence="2">The sequence shown here is derived from an EMBL/GenBank/DDBJ whole genome shotgun (WGS) entry which is preliminary data.</text>
</comment>
<evidence type="ECO:0000313" key="3">
    <source>
        <dbReference type="Proteomes" id="UP000485058"/>
    </source>
</evidence>
<organism evidence="2 3">
    <name type="scientific">Haematococcus lacustris</name>
    <name type="common">Green alga</name>
    <name type="synonym">Haematococcus pluvialis</name>
    <dbReference type="NCBI Taxonomy" id="44745"/>
    <lineage>
        <taxon>Eukaryota</taxon>
        <taxon>Viridiplantae</taxon>
        <taxon>Chlorophyta</taxon>
        <taxon>core chlorophytes</taxon>
        <taxon>Chlorophyceae</taxon>
        <taxon>CS clade</taxon>
        <taxon>Chlamydomonadales</taxon>
        <taxon>Haematococcaceae</taxon>
        <taxon>Haematococcus</taxon>
    </lineage>
</organism>
<feature type="compositionally biased region" description="Basic and acidic residues" evidence="1">
    <location>
        <begin position="62"/>
        <end position="73"/>
    </location>
</feature>
<reference evidence="2 3" key="1">
    <citation type="submission" date="2020-02" db="EMBL/GenBank/DDBJ databases">
        <title>Draft genome sequence of Haematococcus lacustris strain NIES-144.</title>
        <authorList>
            <person name="Morimoto D."/>
            <person name="Nakagawa S."/>
            <person name="Yoshida T."/>
            <person name="Sawayama S."/>
        </authorList>
    </citation>
    <scope>NUCLEOTIDE SEQUENCE [LARGE SCALE GENOMIC DNA]</scope>
    <source>
        <strain evidence="2 3">NIES-144</strain>
    </source>
</reference>
<proteinExistence type="predicted"/>
<dbReference type="EMBL" id="BLLF01002082">
    <property type="protein sequence ID" value="GFH22618.1"/>
    <property type="molecule type" value="Genomic_DNA"/>
</dbReference>
<name>A0A699ZWI3_HAELA</name>
<evidence type="ECO:0000313" key="2">
    <source>
        <dbReference type="EMBL" id="GFH22618.1"/>
    </source>
</evidence>
<keyword evidence="3" id="KW-1185">Reference proteome</keyword>
<evidence type="ECO:0000256" key="1">
    <source>
        <dbReference type="SAM" id="MobiDB-lite"/>
    </source>
</evidence>
<sequence length="83" mass="8748">MLSSQGRHQGDQLTSCSSAAHLSAQGLLHPAGRHWALCVASPWHFTAACILPASPGALPDPLHLHELVSHSEPRTPGLPPTPH</sequence>